<keyword evidence="3" id="KW-1185">Reference proteome</keyword>
<dbReference type="GO" id="GO:0030015">
    <property type="term" value="C:CCR4-NOT core complex"/>
    <property type="evidence" value="ECO:0007669"/>
    <property type="project" value="InterPro"/>
</dbReference>
<dbReference type="Pfam" id="PF04054">
    <property type="entry name" value="Not1"/>
    <property type="match status" value="1"/>
</dbReference>
<reference evidence="2 3" key="1">
    <citation type="submission" date="2023-01" db="EMBL/GenBank/DDBJ databases">
        <authorList>
            <person name="Kreplak J."/>
        </authorList>
    </citation>
    <scope>NUCLEOTIDE SEQUENCE [LARGE SCALE GENOMIC DNA]</scope>
</reference>
<dbReference type="InterPro" id="IPR007196">
    <property type="entry name" value="CCR4-Not_Not1_C"/>
</dbReference>
<dbReference type="PANTHER" id="PTHR13162:SF8">
    <property type="entry name" value="CCR4-NOT TRANSCRIPTION COMPLEX SUBUNIT 1"/>
    <property type="match status" value="1"/>
</dbReference>
<dbReference type="Proteomes" id="UP001157006">
    <property type="component" value="Chromosome 1S"/>
</dbReference>
<dbReference type="AlphaFoldDB" id="A0AAV0Z8B9"/>
<dbReference type="InterPro" id="IPR040398">
    <property type="entry name" value="Not1"/>
</dbReference>
<evidence type="ECO:0000313" key="3">
    <source>
        <dbReference type="Proteomes" id="UP001157006"/>
    </source>
</evidence>
<accession>A0AAV0Z8B9</accession>
<dbReference type="GO" id="GO:0000288">
    <property type="term" value="P:nuclear-transcribed mRNA catabolic process, deadenylation-dependent decay"/>
    <property type="evidence" value="ECO:0007669"/>
    <property type="project" value="TreeGrafter"/>
</dbReference>
<organism evidence="2 3">
    <name type="scientific">Vicia faba</name>
    <name type="common">Broad bean</name>
    <name type="synonym">Faba vulgaris</name>
    <dbReference type="NCBI Taxonomy" id="3906"/>
    <lineage>
        <taxon>Eukaryota</taxon>
        <taxon>Viridiplantae</taxon>
        <taxon>Streptophyta</taxon>
        <taxon>Embryophyta</taxon>
        <taxon>Tracheophyta</taxon>
        <taxon>Spermatophyta</taxon>
        <taxon>Magnoliopsida</taxon>
        <taxon>eudicotyledons</taxon>
        <taxon>Gunneridae</taxon>
        <taxon>Pentapetalae</taxon>
        <taxon>rosids</taxon>
        <taxon>fabids</taxon>
        <taxon>Fabales</taxon>
        <taxon>Fabaceae</taxon>
        <taxon>Papilionoideae</taxon>
        <taxon>50 kb inversion clade</taxon>
        <taxon>NPAAA clade</taxon>
        <taxon>Hologalegina</taxon>
        <taxon>IRL clade</taxon>
        <taxon>Fabeae</taxon>
        <taxon>Vicia</taxon>
    </lineage>
</organism>
<dbReference type="Gene3D" id="1.25.40.790">
    <property type="match status" value="1"/>
</dbReference>
<evidence type="ECO:0000259" key="1">
    <source>
        <dbReference type="Pfam" id="PF04054"/>
    </source>
</evidence>
<gene>
    <name evidence="2" type="ORF">VFH_I164400</name>
</gene>
<dbReference type="GO" id="GO:0017148">
    <property type="term" value="P:negative regulation of translation"/>
    <property type="evidence" value="ECO:0007669"/>
    <property type="project" value="InterPro"/>
</dbReference>
<sequence>MLSRSFFAMDIYAKLVFSILEGSRKPFLLSKTLVVTVIFIVKDAEEKKMLTGFSNAFHALQPLKAPGFNFSWLELDSHGIFMPKMLIGNFQKTTTNATTPADVIATATTSTTITTAAFLASTPDSTNLAASPAFVSQTTDRKISKKEFMIKISGEEKSVIRKLIIISENVQILTSLKPHRKDSDSVKFYFFL</sequence>
<dbReference type="EMBL" id="OX451735">
    <property type="protein sequence ID" value="CAI8594895.1"/>
    <property type="molecule type" value="Genomic_DNA"/>
</dbReference>
<name>A0AAV0Z8B9_VICFA</name>
<feature type="domain" description="CCR4-Not complex component Not1 C-terminal" evidence="1">
    <location>
        <begin position="43"/>
        <end position="94"/>
    </location>
</feature>
<proteinExistence type="predicted"/>
<dbReference type="GO" id="GO:0000932">
    <property type="term" value="C:P-body"/>
    <property type="evidence" value="ECO:0007669"/>
    <property type="project" value="TreeGrafter"/>
</dbReference>
<evidence type="ECO:0000313" key="2">
    <source>
        <dbReference type="EMBL" id="CAI8594895.1"/>
    </source>
</evidence>
<protein>
    <recommendedName>
        <fullName evidence="1">CCR4-Not complex component Not1 C-terminal domain-containing protein</fullName>
    </recommendedName>
</protein>
<dbReference type="PANTHER" id="PTHR13162">
    <property type="entry name" value="CCR4-NOT TRANSCRIPTION COMPLEX"/>
    <property type="match status" value="1"/>
</dbReference>
<dbReference type="GO" id="GO:0060090">
    <property type="term" value="F:molecular adaptor activity"/>
    <property type="evidence" value="ECO:0007669"/>
    <property type="project" value="TreeGrafter"/>
</dbReference>